<keyword evidence="3" id="KW-1185">Reference proteome</keyword>
<feature type="compositionally biased region" description="Polar residues" evidence="1">
    <location>
        <begin position="28"/>
        <end position="41"/>
    </location>
</feature>
<comment type="caution">
    <text evidence="2">The sequence shown here is derived from an EMBL/GenBank/DDBJ whole genome shotgun (WGS) entry which is preliminary data.</text>
</comment>
<sequence>MSRSQKSGKASSASATMPPTITGLRPITSDSRPNAGKSTMQTAHEMSAMASIALRVKPSVCVP</sequence>
<evidence type="ECO:0000313" key="3">
    <source>
        <dbReference type="Proteomes" id="UP000054925"/>
    </source>
</evidence>
<feature type="compositionally biased region" description="Low complexity" evidence="1">
    <location>
        <begin position="1"/>
        <end position="15"/>
    </location>
</feature>
<organism evidence="2 3">
    <name type="scientific">Caballeronia terrestris</name>
    <dbReference type="NCBI Taxonomy" id="1226301"/>
    <lineage>
        <taxon>Bacteria</taxon>
        <taxon>Pseudomonadati</taxon>
        <taxon>Pseudomonadota</taxon>
        <taxon>Betaproteobacteria</taxon>
        <taxon>Burkholderiales</taxon>
        <taxon>Burkholderiaceae</taxon>
        <taxon>Caballeronia</taxon>
    </lineage>
</organism>
<accession>A0A158L6E6</accession>
<gene>
    <name evidence="2" type="ORF">AWB67_07683</name>
</gene>
<dbReference type="EMBL" id="FCOL02000644">
    <property type="protein sequence ID" value="SAL88926.1"/>
    <property type="molecule type" value="Genomic_DNA"/>
</dbReference>
<proteinExistence type="predicted"/>
<evidence type="ECO:0000256" key="1">
    <source>
        <dbReference type="SAM" id="MobiDB-lite"/>
    </source>
</evidence>
<feature type="region of interest" description="Disordered" evidence="1">
    <location>
        <begin position="1"/>
        <end position="41"/>
    </location>
</feature>
<dbReference type="AlphaFoldDB" id="A0A158L6E6"/>
<name>A0A158L6E6_9BURK</name>
<protein>
    <submittedName>
        <fullName evidence="2">Uncharacterized protein</fullName>
    </submittedName>
</protein>
<dbReference type="Proteomes" id="UP000054925">
    <property type="component" value="Unassembled WGS sequence"/>
</dbReference>
<reference evidence="2" key="1">
    <citation type="submission" date="2016-01" db="EMBL/GenBank/DDBJ databases">
        <authorList>
            <person name="Peeters C."/>
        </authorList>
    </citation>
    <scope>NUCLEOTIDE SEQUENCE [LARGE SCALE GENOMIC DNA]</scope>
    <source>
        <strain evidence="2">LMG 22937</strain>
    </source>
</reference>
<evidence type="ECO:0000313" key="2">
    <source>
        <dbReference type="EMBL" id="SAL88926.1"/>
    </source>
</evidence>